<proteinExistence type="predicted"/>
<dbReference type="PANTHER" id="PTHR34220">
    <property type="entry name" value="SENSOR HISTIDINE KINASE YPDA"/>
    <property type="match status" value="1"/>
</dbReference>
<evidence type="ECO:0000256" key="2">
    <source>
        <dbReference type="SAM" id="Phobius"/>
    </source>
</evidence>
<feature type="transmembrane region" description="Helical" evidence="2">
    <location>
        <begin position="48"/>
        <end position="66"/>
    </location>
</feature>
<keyword evidence="2" id="KW-0472">Membrane</keyword>
<dbReference type="InterPro" id="IPR050640">
    <property type="entry name" value="Bact_2-comp_sensor_kinase"/>
</dbReference>
<dbReference type="PANTHER" id="PTHR34220:SF7">
    <property type="entry name" value="SENSOR HISTIDINE KINASE YPDA"/>
    <property type="match status" value="1"/>
</dbReference>
<keyword evidence="4" id="KW-0418">Kinase</keyword>
<dbReference type="Proteomes" id="UP001202180">
    <property type="component" value="Unassembled WGS sequence"/>
</dbReference>
<gene>
    <name evidence="4" type="ORF">M0L20_04540</name>
</gene>
<sequence length="382" mass="42925">MHQSVCLPPLSQLSPYNRWTYVLTVPFLTGVVSYLLAGDAYWQNGWHFTATTFLNGALLTGSFFAQNRVTRVVTQRYPRFAQSLTRVALVVAANSLLSVLCVSLIAGVYSRFRLLGTSFTVESLLKIYGINLLFIVLSAGIYETFYSLNRWQQIQINREKLKKENLKGQLQGLKSQVNPHFLFNSLNSLSSLIADEPQLAEQFIDQMARVYRYMLQTNGYSNMLPVSDHAINGECSDELTTLDAELSFIDSYYHLLKTRHGTGLTLSVQVANHYRQHRLPPLTLQLLVENAVKHNSILASRPLLIEIQTTESGYLRVRNNVQKRSVRSDLTRSGSSESGEAESTHVGLANIQTKYNLLAQTEPQIEAGPDYFTVTLPLLAQA</sequence>
<reference evidence="4 5" key="1">
    <citation type="submission" date="2022-04" db="EMBL/GenBank/DDBJ databases">
        <title>Spirosoma sp. strain RP8 genome sequencing and assembly.</title>
        <authorList>
            <person name="Jung Y."/>
        </authorList>
    </citation>
    <scope>NUCLEOTIDE SEQUENCE [LARGE SCALE GENOMIC DNA]</scope>
    <source>
        <strain evidence="4 5">RP8</strain>
    </source>
</reference>
<feature type="region of interest" description="Disordered" evidence="1">
    <location>
        <begin position="326"/>
        <end position="345"/>
    </location>
</feature>
<feature type="transmembrane region" description="Helical" evidence="2">
    <location>
        <begin position="128"/>
        <end position="148"/>
    </location>
</feature>
<keyword evidence="4" id="KW-0808">Transferase</keyword>
<dbReference type="RefSeq" id="WP_248475904.1">
    <property type="nucleotide sequence ID" value="NZ_JALPRF010000001.1"/>
</dbReference>
<evidence type="ECO:0000313" key="5">
    <source>
        <dbReference type="Proteomes" id="UP001202180"/>
    </source>
</evidence>
<comment type="caution">
    <text evidence="4">The sequence shown here is derived from an EMBL/GenBank/DDBJ whole genome shotgun (WGS) entry which is preliminary data.</text>
</comment>
<evidence type="ECO:0000259" key="3">
    <source>
        <dbReference type="Pfam" id="PF06580"/>
    </source>
</evidence>
<dbReference type="Pfam" id="PF06580">
    <property type="entry name" value="His_kinase"/>
    <property type="match status" value="1"/>
</dbReference>
<dbReference type="GO" id="GO:0016301">
    <property type="term" value="F:kinase activity"/>
    <property type="evidence" value="ECO:0007669"/>
    <property type="project" value="UniProtKB-KW"/>
</dbReference>
<keyword evidence="5" id="KW-1185">Reference proteome</keyword>
<dbReference type="EMBL" id="JALPRF010000001">
    <property type="protein sequence ID" value="MCK8491107.1"/>
    <property type="molecule type" value="Genomic_DNA"/>
</dbReference>
<keyword evidence="2" id="KW-1133">Transmembrane helix</keyword>
<evidence type="ECO:0000256" key="1">
    <source>
        <dbReference type="SAM" id="MobiDB-lite"/>
    </source>
</evidence>
<dbReference type="InterPro" id="IPR010559">
    <property type="entry name" value="Sig_transdc_His_kin_internal"/>
</dbReference>
<keyword evidence="2" id="KW-0812">Transmembrane</keyword>
<accession>A0ABT0HGV8</accession>
<organism evidence="4 5">
    <name type="scientific">Spirosoma liriopis</name>
    <dbReference type="NCBI Taxonomy" id="2937440"/>
    <lineage>
        <taxon>Bacteria</taxon>
        <taxon>Pseudomonadati</taxon>
        <taxon>Bacteroidota</taxon>
        <taxon>Cytophagia</taxon>
        <taxon>Cytophagales</taxon>
        <taxon>Cytophagaceae</taxon>
        <taxon>Spirosoma</taxon>
    </lineage>
</organism>
<feature type="transmembrane region" description="Helical" evidence="2">
    <location>
        <begin position="21"/>
        <end position="42"/>
    </location>
</feature>
<feature type="domain" description="Signal transduction histidine kinase internal region" evidence="3">
    <location>
        <begin position="169"/>
        <end position="262"/>
    </location>
</feature>
<feature type="transmembrane region" description="Helical" evidence="2">
    <location>
        <begin position="87"/>
        <end position="108"/>
    </location>
</feature>
<name>A0ABT0HGV8_9BACT</name>
<protein>
    <submittedName>
        <fullName evidence="4">Histidine kinase</fullName>
    </submittedName>
</protein>
<evidence type="ECO:0000313" key="4">
    <source>
        <dbReference type="EMBL" id="MCK8491107.1"/>
    </source>
</evidence>